<evidence type="ECO:0000256" key="3">
    <source>
        <dbReference type="ARBA" id="ARBA00022679"/>
    </source>
</evidence>
<dbReference type="FunFam" id="1.10.510.10:FF:000021">
    <property type="entry name" value="Serine/threonine protein kinase"/>
    <property type="match status" value="1"/>
</dbReference>
<dbReference type="InterPro" id="IPR005532">
    <property type="entry name" value="SUMF_dom"/>
</dbReference>
<dbReference type="GO" id="GO:0005524">
    <property type="term" value="F:ATP binding"/>
    <property type="evidence" value="ECO:0007669"/>
    <property type="project" value="UniProtKB-UniRule"/>
</dbReference>
<dbReference type="SUPFAM" id="SSF56436">
    <property type="entry name" value="C-type lectin-like"/>
    <property type="match status" value="1"/>
</dbReference>
<evidence type="ECO:0000256" key="2">
    <source>
        <dbReference type="ARBA" id="ARBA00022527"/>
    </source>
</evidence>
<dbReference type="CDD" id="cd14014">
    <property type="entry name" value="STKc_PknB_like"/>
    <property type="match status" value="1"/>
</dbReference>
<proteinExistence type="predicted"/>
<feature type="binding site" evidence="7">
    <location>
        <position position="155"/>
    </location>
    <ligand>
        <name>ATP</name>
        <dbReference type="ChEBI" id="CHEBI:30616"/>
    </ligand>
</feature>
<dbReference type="Proteomes" id="UP000319976">
    <property type="component" value="Chromosome"/>
</dbReference>
<evidence type="ECO:0000256" key="4">
    <source>
        <dbReference type="ARBA" id="ARBA00022741"/>
    </source>
</evidence>
<evidence type="ECO:0000313" key="9">
    <source>
        <dbReference type="EMBL" id="QDT65879.1"/>
    </source>
</evidence>
<evidence type="ECO:0000259" key="8">
    <source>
        <dbReference type="PROSITE" id="PS50011"/>
    </source>
</evidence>
<keyword evidence="10" id="KW-1185">Reference proteome</keyword>
<accession>A0A517TBZ3</accession>
<keyword evidence="4 7" id="KW-0547">Nucleotide-binding</keyword>
<evidence type="ECO:0000256" key="5">
    <source>
        <dbReference type="ARBA" id="ARBA00022777"/>
    </source>
</evidence>
<dbReference type="PROSITE" id="PS00108">
    <property type="entry name" value="PROTEIN_KINASE_ST"/>
    <property type="match status" value="1"/>
</dbReference>
<dbReference type="Pfam" id="PF03781">
    <property type="entry name" value="FGE-sulfatase"/>
    <property type="match status" value="1"/>
</dbReference>
<dbReference type="InterPro" id="IPR017441">
    <property type="entry name" value="Protein_kinase_ATP_BS"/>
</dbReference>
<dbReference type="EMBL" id="CP036316">
    <property type="protein sequence ID" value="QDT65879.1"/>
    <property type="molecule type" value="Genomic_DNA"/>
</dbReference>
<reference evidence="9 10" key="1">
    <citation type="submission" date="2019-02" db="EMBL/GenBank/DDBJ databases">
        <title>Deep-cultivation of Planctomycetes and their phenomic and genomic characterization uncovers novel biology.</title>
        <authorList>
            <person name="Wiegand S."/>
            <person name="Jogler M."/>
            <person name="Boedeker C."/>
            <person name="Pinto D."/>
            <person name="Vollmers J."/>
            <person name="Rivas-Marin E."/>
            <person name="Kohn T."/>
            <person name="Peeters S.H."/>
            <person name="Heuer A."/>
            <person name="Rast P."/>
            <person name="Oberbeckmann S."/>
            <person name="Bunk B."/>
            <person name="Jeske O."/>
            <person name="Meyerdierks A."/>
            <person name="Storesund J.E."/>
            <person name="Kallscheuer N."/>
            <person name="Luecker S."/>
            <person name="Lage O.M."/>
            <person name="Pohl T."/>
            <person name="Merkel B.J."/>
            <person name="Hornburger P."/>
            <person name="Mueller R.-W."/>
            <person name="Bruemmer F."/>
            <person name="Labrenz M."/>
            <person name="Spormann A.M."/>
            <person name="Op den Camp H."/>
            <person name="Overmann J."/>
            <person name="Amann R."/>
            <person name="Jetten M.S.M."/>
            <person name="Mascher T."/>
            <person name="Medema M.H."/>
            <person name="Devos D.P."/>
            <person name="Kaster A.-K."/>
            <person name="Ovreas L."/>
            <person name="Rohde M."/>
            <person name="Galperin M.Y."/>
            <person name="Jogler C."/>
        </authorList>
    </citation>
    <scope>NUCLEOTIDE SEQUENCE [LARGE SCALE GENOMIC DNA]</scope>
    <source>
        <strain evidence="9 10">V22</strain>
    </source>
</reference>
<sequence length="797" mass="89786">MTIDSTIDEEFVLKPTSIEEVVDRVCHRFLNSWQKGEKPRIEDFVVETRGFDQTTLLNRLILLDVKERIKLGEHPELSEYASRFPSSVEVINRLSPLFQDSGSDILAINDATAILDVCAVGRLGRYDISSRLGTGSFGAVWRAWDRKLKRNVALKVIDRARLSKHEVDLALHEAGAAAQLSHPNIVSVYDVGEADGAFFIVAEYVEGADLKTHLAQGKLNPERAVKMVCQLAQALQHAHEQGVIHRDVKPSNVLVDYQGNARLTDFGIARWDKADKTITDKNQIVGSPAYMAPEQARGRGLGPYSDVYSLGIVLYELLTGQRPFEGSLKEIMFNLQFRDPPNPRTLAKGIPRDLETIVLKAVSKRPADRYQSAKAFAVDLERWSNGLPVKARRITPMGKVWRYILRQPIVSASVGLALVISLGGAAAFSGLIPVQAEKPLPYVEIDTVPSDAEIRFVPFDTFQGRLIPEDMITPDTRTPVRVQLKHGDYFVVAAKSPTTFHEVFRHVPHPDEEIPIAFRHLMWRRNSDGLVKLPTIQLFKNEETTPNMILIKSRERDEGFTIGNASYAEARPVHRRYREDYYIDKKEVTVGEYWNFENNDRYSWVASLFGSGKDIKYPLADAIPVSYHHAISYLEAHGKRLPDEFEFEFAATIGVENGQKPIGFQEIDLPEFGPAGTPKFDVTVPDKNRPNEIVFGLHSNLAEWTMSAPRTYPSQLGDGQMVTGVDCRVVRGGFIEIAVEGKATTKWEQRAPARRFSPHMGDHRRSIGFRGVRSSKARLKFEDFKLLEEYRLIGEQD</sequence>
<keyword evidence="6 7" id="KW-0067">ATP-binding</keyword>
<evidence type="ECO:0000256" key="1">
    <source>
        <dbReference type="ARBA" id="ARBA00012513"/>
    </source>
</evidence>
<dbReference type="SMART" id="SM00220">
    <property type="entry name" value="S_TKc"/>
    <property type="match status" value="1"/>
</dbReference>
<dbReference type="Gene3D" id="3.30.200.20">
    <property type="entry name" value="Phosphorylase Kinase, domain 1"/>
    <property type="match status" value="1"/>
</dbReference>
<dbReference type="PANTHER" id="PTHR43289">
    <property type="entry name" value="MITOGEN-ACTIVATED PROTEIN KINASE KINASE KINASE 20-RELATED"/>
    <property type="match status" value="1"/>
</dbReference>
<dbReference type="KEGG" id="chya:V22_31410"/>
<dbReference type="Gene3D" id="1.10.510.10">
    <property type="entry name" value="Transferase(Phosphotransferase) domain 1"/>
    <property type="match status" value="1"/>
</dbReference>
<dbReference type="InterPro" id="IPR016187">
    <property type="entry name" value="CTDL_fold"/>
</dbReference>
<dbReference type="EC" id="2.7.11.1" evidence="1"/>
<dbReference type="InterPro" id="IPR008271">
    <property type="entry name" value="Ser/Thr_kinase_AS"/>
</dbReference>
<gene>
    <name evidence="9" type="primary">prkC_13</name>
    <name evidence="9" type="ORF">V22_31410</name>
</gene>
<evidence type="ECO:0000313" key="10">
    <source>
        <dbReference type="Proteomes" id="UP000319976"/>
    </source>
</evidence>
<keyword evidence="5 9" id="KW-0418">Kinase</keyword>
<dbReference type="PANTHER" id="PTHR43289:SF6">
    <property type="entry name" value="SERINE_THREONINE-PROTEIN KINASE NEKL-3"/>
    <property type="match status" value="1"/>
</dbReference>
<evidence type="ECO:0000256" key="7">
    <source>
        <dbReference type="PROSITE-ProRule" id="PRU10141"/>
    </source>
</evidence>
<dbReference type="RefSeq" id="WP_145264528.1">
    <property type="nucleotide sequence ID" value="NZ_CP036316.1"/>
</dbReference>
<dbReference type="GO" id="GO:0004674">
    <property type="term" value="F:protein serine/threonine kinase activity"/>
    <property type="evidence" value="ECO:0007669"/>
    <property type="project" value="UniProtKB-KW"/>
</dbReference>
<name>A0A517TBZ3_9PLAN</name>
<dbReference type="Gene3D" id="3.90.1580.10">
    <property type="entry name" value="paralog of FGE (formylglycine-generating enzyme)"/>
    <property type="match status" value="1"/>
</dbReference>
<dbReference type="InterPro" id="IPR042095">
    <property type="entry name" value="SUMF_sf"/>
</dbReference>
<dbReference type="PROSITE" id="PS50011">
    <property type="entry name" value="PROTEIN_KINASE_DOM"/>
    <property type="match status" value="1"/>
</dbReference>
<organism evidence="9 10">
    <name type="scientific">Calycomorphotria hydatis</name>
    <dbReference type="NCBI Taxonomy" id="2528027"/>
    <lineage>
        <taxon>Bacteria</taxon>
        <taxon>Pseudomonadati</taxon>
        <taxon>Planctomycetota</taxon>
        <taxon>Planctomycetia</taxon>
        <taxon>Planctomycetales</taxon>
        <taxon>Planctomycetaceae</taxon>
        <taxon>Calycomorphotria</taxon>
    </lineage>
</organism>
<dbReference type="SUPFAM" id="SSF56112">
    <property type="entry name" value="Protein kinase-like (PK-like)"/>
    <property type="match status" value="1"/>
</dbReference>
<dbReference type="Pfam" id="PF00069">
    <property type="entry name" value="Pkinase"/>
    <property type="match status" value="1"/>
</dbReference>
<dbReference type="InterPro" id="IPR011009">
    <property type="entry name" value="Kinase-like_dom_sf"/>
</dbReference>
<dbReference type="AlphaFoldDB" id="A0A517TBZ3"/>
<evidence type="ECO:0000256" key="6">
    <source>
        <dbReference type="ARBA" id="ARBA00022840"/>
    </source>
</evidence>
<protein>
    <recommendedName>
        <fullName evidence="1">non-specific serine/threonine protein kinase</fullName>
        <ecNumber evidence="1">2.7.11.1</ecNumber>
    </recommendedName>
</protein>
<dbReference type="PROSITE" id="PS00107">
    <property type="entry name" value="PROTEIN_KINASE_ATP"/>
    <property type="match status" value="1"/>
</dbReference>
<dbReference type="InterPro" id="IPR000719">
    <property type="entry name" value="Prot_kinase_dom"/>
</dbReference>
<keyword evidence="2" id="KW-0723">Serine/threonine-protein kinase</keyword>
<feature type="domain" description="Protein kinase" evidence="8">
    <location>
        <begin position="126"/>
        <end position="384"/>
    </location>
</feature>
<keyword evidence="3 9" id="KW-0808">Transferase</keyword>
<dbReference type="OrthoDB" id="6111975at2"/>